<accession>A0A8H5C5M1</accession>
<sequence>MSYVSAVDAYIRPRIPSNMLQPNLQFSAPTIHLPGTPMHFTALRLLSIVASLVVLSKAYSDDVFEARDYIDDLSTRADASLSSLSTRELIAELSERLDRRKVGPGKPVRVCDWCQQTERAVKGKPCEATVNGKHKWWRRRS</sequence>
<name>A0A8H5C5M1_9AGAR</name>
<organism evidence="1 2">
    <name type="scientific">Ephemerocybe angulata</name>
    <dbReference type="NCBI Taxonomy" id="980116"/>
    <lineage>
        <taxon>Eukaryota</taxon>
        <taxon>Fungi</taxon>
        <taxon>Dikarya</taxon>
        <taxon>Basidiomycota</taxon>
        <taxon>Agaricomycotina</taxon>
        <taxon>Agaricomycetes</taxon>
        <taxon>Agaricomycetidae</taxon>
        <taxon>Agaricales</taxon>
        <taxon>Agaricineae</taxon>
        <taxon>Psathyrellaceae</taxon>
        <taxon>Ephemerocybe</taxon>
    </lineage>
</organism>
<evidence type="ECO:0000313" key="1">
    <source>
        <dbReference type="EMBL" id="KAF5335700.1"/>
    </source>
</evidence>
<dbReference type="Proteomes" id="UP000541558">
    <property type="component" value="Unassembled WGS sequence"/>
</dbReference>
<dbReference type="EMBL" id="JAACJK010000060">
    <property type="protein sequence ID" value="KAF5335700.1"/>
    <property type="molecule type" value="Genomic_DNA"/>
</dbReference>
<comment type="caution">
    <text evidence="1">The sequence shown here is derived from an EMBL/GenBank/DDBJ whole genome shotgun (WGS) entry which is preliminary data.</text>
</comment>
<proteinExistence type="predicted"/>
<reference evidence="1 2" key="1">
    <citation type="journal article" date="2020" name="ISME J.">
        <title>Uncovering the hidden diversity of litter-decomposition mechanisms in mushroom-forming fungi.</title>
        <authorList>
            <person name="Floudas D."/>
            <person name="Bentzer J."/>
            <person name="Ahren D."/>
            <person name="Johansson T."/>
            <person name="Persson P."/>
            <person name="Tunlid A."/>
        </authorList>
    </citation>
    <scope>NUCLEOTIDE SEQUENCE [LARGE SCALE GENOMIC DNA]</scope>
    <source>
        <strain evidence="1 2">CBS 175.51</strain>
    </source>
</reference>
<gene>
    <name evidence="1" type="ORF">D9611_009609</name>
</gene>
<protein>
    <submittedName>
        <fullName evidence="1">Uncharacterized protein</fullName>
    </submittedName>
</protein>
<dbReference type="OrthoDB" id="10458694at2759"/>
<keyword evidence="2" id="KW-1185">Reference proteome</keyword>
<dbReference type="AlphaFoldDB" id="A0A8H5C5M1"/>
<evidence type="ECO:0000313" key="2">
    <source>
        <dbReference type="Proteomes" id="UP000541558"/>
    </source>
</evidence>